<dbReference type="AlphaFoldDB" id="A0A291QK48"/>
<keyword evidence="3" id="KW-1003">Cell membrane</keyword>
<dbReference type="FunFam" id="1.10.3720.10:FF:000003">
    <property type="entry name" value="Aliphatic sulfonate ABC transporter permease"/>
    <property type="match status" value="1"/>
</dbReference>
<evidence type="ECO:0000256" key="6">
    <source>
        <dbReference type="ARBA" id="ARBA00023136"/>
    </source>
</evidence>
<comment type="similarity">
    <text evidence="7">Belongs to the binding-protein-dependent transport system permease family.</text>
</comment>
<evidence type="ECO:0000256" key="4">
    <source>
        <dbReference type="ARBA" id="ARBA00022692"/>
    </source>
</evidence>
<evidence type="ECO:0000313" key="11">
    <source>
        <dbReference type="Proteomes" id="UP000221011"/>
    </source>
</evidence>
<feature type="transmembrane region" description="Helical" evidence="7">
    <location>
        <begin position="312"/>
        <end position="334"/>
    </location>
</feature>
<evidence type="ECO:0000256" key="3">
    <source>
        <dbReference type="ARBA" id="ARBA00022475"/>
    </source>
</evidence>
<feature type="compositionally biased region" description="Pro residues" evidence="8">
    <location>
        <begin position="53"/>
        <end position="66"/>
    </location>
</feature>
<feature type="transmembrane region" description="Helical" evidence="7">
    <location>
        <begin position="217"/>
        <end position="236"/>
    </location>
</feature>
<feature type="transmembrane region" description="Helical" evidence="7">
    <location>
        <begin position="193"/>
        <end position="211"/>
    </location>
</feature>
<evidence type="ECO:0000259" key="9">
    <source>
        <dbReference type="PROSITE" id="PS50928"/>
    </source>
</evidence>
<dbReference type="Proteomes" id="UP000221011">
    <property type="component" value="Chromosome"/>
</dbReference>
<reference evidence="10 11" key="1">
    <citation type="submission" date="2017-08" db="EMBL/GenBank/DDBJ databases">
        <title>Complete Genome Sequence of Streptomyces formicae KY5, the formicamycin producer.</title>
        <authorList>
            <person name="Holmes N.A."/>
            <person name="Devine R."/>
            <person name="Qin Z."/>
            <person name="Seipke R.F."/>
            <person name="Wilkinson B."/>
            <person name="Hutchings M.I."/>
        </authorList>
    </citation>
    <scope>NUCLEOTIDE SEQUENCE [LARGE SCALE GENOMIC DNA]</scope>
    <source>
        <strain evidence="10 11">KY5</strain>
    </source>
</reference>
<dbReference type="InterPro" id="IPR000515">
    <property type="entry name" value="MetI-like"/>
</dbReference>
<feature type="transmembrane region" description="Helical" evidence="7">
    <location>
        <begin position="160"/>
        <end position="181"/>
    </location>
</feature>
<organism evidence="10 11">
    <name type="scientific">Streptomyces formicae</name>
    <dbReference type="NCBI Taxonomy" id="1616117"/>
    <lineage>
        <taxon>Bacteria</taxon>
        <taxon>Bacillati</taxon>
        <taxon>Actinomycetota</taxon>
        <taxon>Actinomycetes</taxon>
        <taxon>Kitasatosporales</taxon>
        <taxon>Streptomycetaceae</taxon>
        <taxon>Streptomyces</taxon>
    </lineage>
</organism>
<feature type="domain" description="ABC transmembrane type-1" evidence="9">
    <location>
        <begin position="151"/>
        <end position="331"/>
    </location>
</feature>
<dbReference type="KEGG" id="sfk:KY5_7063"/>
<feature type="compositionally biased region" description="Low complexity" evidence="8">
    <location>
        <begin position="10"/>
        <end position="52"/>
    </location>
</feature>
<keyword evidence="6 7" id="KW-0472">Membrane</keyword>
<dbReference type="GO" id="GO:0042918">
    <property type="term" value="P:alkanesulfonate transmembrane transport"/>
    <property type="evidence" value="ECO:0007669"/>
    <property type="project" value="UniProtKB-ARBA"/>
</dbReference>
<feature type="transmembrane region" description="Helical" evidence="7">
    <location>
        <begin position="280"/>
        <end position="300"/>
    </location>
</feature>
<dbReference type="CDD" id="cd06261">
    <property type="entry name" value="TM_PBP2"/>
    <property type="match status" value="1"/>
</dbReference>
<protein>
    <submittedName>
        <fullName evidence="10">Alkanesulfonates transport system permease protein</fullName>
    </submittedName>
</protein>
<evidence type="ECO:0000256" key="5">
    <source>
        <dbReference type="ARBA" id="ARBA00022989"/>
    </source>
</evidence>
<evidence type="ECO:0000256" key="1">
    <source>
        <dbReference type="ARBA" id="ARBA00004651"/>
    </source>
</evidence>
<dbReference type="EMBL" id="CP022685">
    <property type="protein sequence ID" value="ATL32081.1"/>
    <property type="molecule type" value="Genomic_DNA"/>
</dbReference>
<dbReference type="Gene3D" id="1.10.3720.10">
    <property type="entry name" value="MetI-like"/>
    <property type="match status" value="1"/>
</dbReference>
<evidence type="ECO:0000256" key="2">
    <source>
        <dbReference type="ARBA" id="ARBA00022448"/>
    </source>
</evidence>
<dbReference type="GO" id="GO:0005886">
    <property type="term" value="C:plasma membrane"/>
    <property type="evidence" value="ECO:0007669"/>
    <property type="project" value="UniProtKB-SubCell"/>
</dbReference>
<keyword evidence="4 7" id="KW-0812">Transmembrane</keyword>
<evidence type="ECO:0000256" key="7">
    <source>
        <dbReference type="RuleBase" id="RU363032"/>
    </source>
</evidence>
<evidence type="ECO:0000313" key="10">
    <source>
        <dbReference type="EMBL" id="ATL32081.1"/>
    </source>
</evidence>
<dbReference type="PANTHER" id="PTHR30151:SF38">
    <property type="entry name" value="ALIPHATIC SULFONATES TRANSPORT PERMEASE PROTEIN SSUC-RELATED"/>
    <property type="match status" value="1"/>
</dbReference>
<proteinExistence type="inferred from homology"/>
<keyword evidence="2 7" id="KW-0813">Transport</keyword>
<dbReference type="SUPFAM" id="SSF161098">
    <property type="entry name" value="MetI-like"/>
    <property type="match status" value="1"/>
</dbReference>
<dbReference type="PANTHER" id="PTHR30151">
    <property type="entry name" value="ALKANE SULFONATE ABC TRANSPORTER-RELATED, MEMBRANE SUBUNIT"/>
    <property type="match status" value="1"/>
</dbReference>
<feature type="region of interest" description="Disordered" evidence="8">
    <location>
        <begin position="1"/>
        <end position="95"/>
    </location>
</feature>
<keyword evidence="5 7" id="KW-1133">Transmembrane helix</keyword>
<evidence type="ECO:0000256" key="8">
    <source>
        <dbReference type="SAM" id="MobiDB-lite"/>
    </source>
</evidence>
<dbReference type="Pfam" id="PF00528">
    <property type="entry name" value="BPD_transp_1"/>
    <property type="match status" value="1"/>
</dbReference>
<keyword evidence="11" id="KW-1185">Reference proteome</keyword>
<dbReference type="InterPro" id="IPR035906">
    <property type="entry name" value="MetI-like_sf"/>
</dbReference>
<sequence>MPPGLPAGPSPSAASGAPDALGAPDAEPPTEAAPAEPAEPAEPAAPVAKSSPHPAPAPAAPTPAAPAKPTDGHRAHPTPPPRLVTPRPPTSRPRPRAYSLTVRALGPFLLVALWWAASATGLLTPDVLASPAEVLRAVGELWGNGQLSDALATSLTRSGLGLLIGLAVGLTLGIVTGFTRLGDELLDSSMQTLRTIPFLSLVPLFMVWFGINETAKVLLIAVATTFPMYVSTSSGVRATDRKLVEAMRSFGMGRIGIVREVVLPGALPSLLAGLRLSMTLSVIALIAAEEINATAGIGYLMSQAQSFARTDILAVCILVYGVLGLLADGVVRLLERVLMPWRRAGQGVVAR</sequence>
<dbReference type="PROSITE" id="PS50928">
    <property type="entry name" value="ABC_TM1"/>
    <property type="match status" value="1"/>
</dbReference>
<name>A0A291QK48_9ACTN</name>
<accession>A0A291QK48</accession>
<comment type="subcellular location">
    <subcellularLocation>
        <location evidence="1 7">Cell membrane</location>
        <topology evidence="1 7">Multi-pass membrane protein</topology>
    </subcellularLocation>
</comment>
<feature type="compositionally biased region" description="Pro residues" evidence="8">
    <location>
        <begin position="77"/>
        <end position="92"/>
    </location>
</feature>
<gene>
    <name evidence="10" type="ORF">KY5_7063</name>
</gene>